<reference evidence="2 3" key="1">
    <citation type="submission" date="2021-06" db="EMBL/GenBank/DDBJ databases">
        <title>Bacterium isolated from marine sediment.</title>
        <authorList>
            <person name="Zhu K.-L."/>
            <person name="Du Z.-J."/>
            <person name="Liang Q.-Y."/>
        </authorList>
    </citation>
    <scope>NUCLEOTIDE SEQUENCE [LARGE SCALE GENOMIC DNA]</scope>
    <source>
        <strain evidence="2 3">A346</strain>
    </source>
</reference>
<dbReference type="InterPro" id="IPR018306">
    <property type="entry name" value="Phage_T5_Orf172_DNA-bd"/>
</dbReference>
<dbReference type="RefSeq" id="WP_217335596.1">
    <property type="nucleotide sequence ID" value="NZ_JAHQZT010000017.1"/>
</dbReference>
<comment type="caution">
    <text evidence="2">The sequence shown here is derived from an EMBL/GenBank/DDBJ whole genome shotgun (WGS) entry which is preliminary data.</text>
</comment>
<dbReference type="Pfam" id="PF10544">
    <property type="entry name" value="T5orf172"/>
    <property type="match status" value="1"/>
</dbReference>
<accession>A0ABS6ME97</accession>
<proteinExistence type="predicted"/>
<evidence type="ECO:0000313" key="2">
    <source>
        <dbReference type="EMBL" id="MBV0934189.1"/>
    </source>
</evidence>
<keyword evidence="3" id="KW-1185">Reference proteome</keyword>
<feature type="domain" description="Bacteriophage T5 Orf172 DNA-binding" evidence="1">
    <location>
        <begin position="187"/>
        <end position="276"/>
    </location>
</feature>
<organism evidence="2 3">
    <name type="scientific">Marinobacterium weihaiense</name>
    <dbReference type="NCBI Taxonomy" id="2851016"/>
    <lineage>
        <taxon>Bacteria</taxon>
        <taxon>Pseudomonadati</taxon>
        <taxon>Pseudomonadota</taxon>
        <taxon>Gammaproteobacteria</taxon>
        <taxon>Oceanospirillales</taxon>
        <taxon>Oceanospirillaceae</taxon>
        <taxon>Marinobacterium</taxon>
    </lineage>
</organism>
<evidence type="ECO:0000259" key="1">
    <source>
        <dbReference type="Pfam" id="PF10544"/>
    </source>
</evidence>
<protein>
    <submittedName>
        <fullName evidence="2">GIY-YIG nuclease family protein</fullName>
    </submittedName>
</protein>
<gene>
    <name evidence="2" type="ORF">KTN04_12650</name>
</gene>
<evidence type="ECO:0000313" key="3">
    <source>
        <dbReference type="Proteomes" id="UP000755551"/>
    </source>
</evidence>
<sequence>MTDVHLTIGLDENSEPVSIHDVASGKTKLHCPFCGGPLLAKKGHVLQHHFAHLGDTCHGALTSESLPAFDDFNLRLAAKELEELRGLWESSQQGKYAVPAVTPRLSAMGLFKDNPFRAGGQWEFTHRGKIPVRGLSLNLFGQLHPLLLLEPHETLQIAAAQEPGNTQIQAALLVYRAQLRRLYSTHFYCLQVDADGERLYKIGLTSRQLEDRLPEIQRDLRVHFESVKIEPLLFKLNRGHCERYFKFRYADHNRPVGRLTEYFTFSEAEFKKVLSDLKRMPERQFNEIETKIQRDWWAKEKRRISAVRRGVALAKANGLRLGRPKGSTEDVQTYLAKPANAKIVQLLKAGQTVRAAAVTAGASTRTVQRVKRALATLLDEPDS</sequence>
<name>A0ABS6ME97_9GAMM</name>
<dbReference type="EMBL" id="JAHQZT010000017">
    <property type="protein sequence ID" value="MBV0934189.1"/>
    <property type="molecule type" value="Genomic_DNA"/>
</dbReference>
<dbReference type="Proteomes" id="UP000755551">
    <property type="component" value="Unassembled WGS sequence"/>
</dbReference>